<dbReference type="AlphaFoldDB" id="A0AAJ0U5D1"/>
<feature type="transmembrane region" description="Helical" evidence="3">
    <location>
        <begin position="12"/>
        <end position="32"/>
    </location>
</feature>
<feature type="transmembrane region" description="Helical" evidence="3">
    <location>
        <begin position="52"/>
        <end position="72"/>
    </location>
</feature>
<feature type="compositionally biased region" description="Low complexity" evidence="2">
    <location>
        <begin position="661"/>
        <end position="680"/>
    </location>
</feature>
<dbReference type="CDD" id="cd05237">
    <property type="entry name" value="UDP_invert_4-6DH_SDR_e"/>
    <property type="match status" value="1"/>
</dbReference>
<dbReference type="InterPro" id="IPR036291">
    <property type="entry name" value="NAD(P)-bd_dom_sf"/>
</dbReference>
<evidence type="ECO:0000256" key="2">
    <source>
        <dbReference type="SAM" id="MobiDB-lite"/>
    </source>
</evidence>
<evidence type="ECO:0000313" key="5">
    <source>
        <dbReference type="EMBL" id="MBK1705584.1"/>
    </source>
</evidence>
<feature type="transmembrane region" description="Helical" evidence="3">
    <location>
        <begin position="84"/>
        <end position="102"/>
    </location>
</feature>
<organism evidence="5 6">
    <name type="scientific">Halochromatium glycolicum</name>
    <dbReference type="NCBI Taxonomy" id="85075"/>
    <lineage>
        <taxon>Bacteria</taxon>
        <taxon>Pseudomonadati</taxon>
        <taxon>Pseudomonadota</taxon>
        <taxon>Gammaproteobacteria</taxon>
        <taxon>Chromatiales</taxon>
        <taxon>Chromatiaceae</taxon>
        <taxon>Halochromatium</taxon>
    </lineage>
</organism>
<evidence type="ECO:0000256" key="3">
    <source>
        <dbReference type="SAM" id="Phobius"/>
    </source>
</evidence>
<feature type="compositionally biased region" description="Low complexity" evidence="2">
    <location>
        <begin position="441"/>
        <end position="453"/>
    </location>
</feature>
<dbReference type="PANTHER" id="PTHR43318">
    <property type="entry name" value="UDP-N-ACETYLGLUCOSAMINE 4,6-DEHYDRATASE"/>
    <property type="match status" value="1"/>
</dbReference>
<keyword evidence="3" id="KW-0812">Transmembrane</keyword>
<feature type="compositionally biased region" description="Polar residues" evidence="2">
    <location>
        <begin position="454"/>
        <end position="466"/>
    </location>
</feature>
<sequence>MWRRWYERLRSRTAAFAHDLVMVPVAWLGAFWMRFNLSDVPDAFMTAAVDQLPLVMLICAVVYWSFGLYRGVWRFASLPDLARIAKAVTLATLLVVLALFVLSRNEFLPRSVPPLFLCFQAILLAGPRLLYRRLKDHRLGLRPGERVLVVGADRAGEMLVRDMLRDPGRRYFPVAFVDDKLRRHGGDIHGVPIKGGSVQIPELVESLGIDLIMLAVPTATNAQMQRLVELCESTGRPFRTVPQLKNLLSGAVTIRQLREVSIDDLLGRNPVQLDWAAIRAGLTDRVVLVTGAGGSIGAELCRQILAAQPRRLLLVDNCELNLYRLDHELAGREDRPPYEVQLVDVTDRAAIESLFAAQRPHTVFHAAAYKHVPLLETQVRAAVRNNVLGTETVADCASRHGCERVVLISTDKAVNPANVMGATKRAAEMLCQARAQAASTTRSSALTETASTSMGSLPTASPSTDQRAAQRSTGLLISAPATRFITVRFGNVLGSAGSVVPLFRQQIEQGGPVTVTDPEIERFFMTIPEACQLIMQAALIGAGGEIFVLDMGKPVKIRYLAEQMIRLAGREPHTEIPIEYVGLRPGEKLYEELFYDREDLMQTEHPKIKAARRERIDADSLDHDLRRLRTACDGAPPDELLQLLRELVPEWRTPPATRGDPAAAQPAAERASSPPVRAAS</sequence>
<evidence type="ECO:0000256" key="1">
    <source>
        <dbReference type="ARBA" id="ARBA00007430"/>
    </source>
</evidence>
<dbReference type="Pfam" id="PF02719">
    <property type="entry name" value="Polysacc_synt_2"/>
    <property type="match status" value="1"/>
</dbReference>
<evidence type="ECO:0000313" key="6">
    <source>
        <dbReference type="Proteomes" id="UP001296776"/>
    </source>
</evidence>
<evidence type="ECO:0000259" key="4">
    <source>
        <dbReference type="Pfam" id="PF02719"/>
    </source>
</evidence>
<dbReference type="Pfam" id="PF13727">
    <property type="entry name" value="CoA_binding_3"/>
    <property type="match status" value="1"/>
</dbReference>
<dbReference type="Gene3D" id="3.40.50.720">
    <property type="entry name" value="NAD(P)-binding Rossmann-like Domain"/>
    <property type="match status" value="2"/>
</dbReference>
<reference evidence="5" key="2">
    <citation type="journal article" date="2020" name="Microorganisms">
        <title>Osmotic Adaptation and Compatible Solute Biosynthesis of Phototrophic Bacteria as Revealed from Genome Analyses.</title>
        <authorList>
            <person name="Imhoff J.F."/>
            <person name="Rahn T."/>
            <person name="Kunzel S."/>
            <person name="Keller A."/>
            <person name="Neulinger S.C."/>
        </authorList>
    </citation>
    <scope>NUCLEOTIDE SEQUENCE</scope>
    <source>
        <strain evidence="5">DSM 11080</strain>
    </source>
</reference>
<dbReference type="SUPFAM" id="SSF51735">
    <property type="entry name" value="NAD(P)-binding Rossmann-fold domains"/>
    <property type="match status" value="2"/>
</dbReference>
<name>A0AAJ0U5D1_9GAMM</name>
<reference evidence="5" key="1">
    <citation type="submission" date="2017-08" db="EMBL/GenBank/DDBJ databases">
        <authorList>
            <person name="Imhoff J.F."/>
            <person name="Rahn T."/>
            <person name="Kuenzel S."/>
            <person name="Neulinger S.C."/>
        </authorList>
    </citation>
    <scope>NUCLEOTIDE SEQUENCE</scope>
    <source>
        <strain evidence="5">DSM 11080</strain>
    </source>
</reference>
<comment type="similarity">
    <text evidence="1">Belongs to the polysaccharide synthase family.</text>
</comment>
<gene>
    <name evidence="5" type="ORF">CKO40_13730</name>
</gene>
<dbReference type="InterPro" id="IPR003869">
    <property type="entry name" value="Polysac_CapD-like"/>
</dbReference>
<keyword evidence="3" id="KW-1133">Transmembrane helix</keyword>
<dbReference type="Proteomes" id="UP001296776">
    <property type="component" value="Unassembled WGS sequence"/>
</dbReference>
<accession>A0AAJ0U5D1</accession>
<dbReference type="PANTHER" id="PTHR43318:SF1">
    <property type="entry name" value="POLYSACCHARIDE BIOSYNTHESIS PROTEIN EPSC-RELATED"/>
    <property type="match status" value="1"/>
</dbReference>
<proteinExistence type="inferred from homology"/>
<dbReference type="EMBL" id="NRSJ01000024">
    <property type="protein sequence ID" value="MBK1705584.1"/>
    <property type="molecule type" value="Genomic_DNA"/>
</dbReference>
<feature type="region of interest" description="Disordered" evidence="2">
    <location>
        <begin position="651"/>
        <end position="680"/>
    </location>
</feature>
<feature type="region of interest" description="Disordered" evidence="2">
    <location>
        <begin position="441"/>
        <end position="466"/>
    </location>
</feature>
<comment type="caution">
    <text evidence="5">The sequence shown here is derived from an EMBL/GenBank/DDBJ whole genome shotgun (WGS) entry which is preliminary data.</text>
</comment>
<protein>
    <submittedName>
        <fullName evidence="5">Polysaccharide biosynthesis protein</fullName>
    </submittedName>
</protein>
<dbReference type="RefSeq" id="WP_200346805.1">
    <property type="nucleotide sequence ID" value="NZ_NRSJ01000024.1"/>
</dbReference>
<keyword evidence="6" id="KW-1185">Reference proteome</keyword>
<dbReference type="InterPro" id="IPR051203">
    <property type="entry name" value="Polysaccharide_Synthase-Rel"/>
</dbReference>
<feature type="domain" description="Polysaccharide biosynthesis protein CapD-like" evidence="4">
    <location>
        <begin position="287"/>
        <end position="611"/>
    </location>
</feature>
<keyword evidence="3" id="KW-0472">Membrane</keyword>